<dbReference type="Proteomes" id="UP000219669">
    <property type="component" value="Unassembled WGS sequence"/>
</dbReference>
<gene>
    <name evidence="2" type="ORF">SAMN02746062_00411</name>
</gene>
<dbReference type="EMBL" id="OCNF01000002">
    <property type="protein sequence ID" value="SOD65756.1"/>
    <property type="molecule type" value="Genomic_DNA"/>
</dbReference>
<name>A0A286E4D0_9NEIS</name>
<proteinExistence type="predicted"/>
<keyword evidence="3" id="KW-1185">Reference proteome</keyword>
<dbReference type="AlphaFoldDB" id="A0A286E4D0"/>
<dbReference type="RefSeq" id="WP_097113495.1">
    <property type="nucleotide sequence ID" value="NZ_CP083931.1"/>
</dbReference>
<sequence>MKNILMKALAGISYLFLVMGIGLLALALFFANKAETGGGIPAQNELKTASGQAVEGREVTLETKRRRGIDSKEVFYEIDLKEQSGKIIQLRLDKTIPKNQVEAMLDGTLTVQYDDSDNNLTYDVKKDNQSLIAYADLAKMAQEKANKQAAFFSSSDMYVSSAWWIGIGVAGLALRRRLTRKKASEVVSS</sequence>
<accession>A0A286E4D0</accession>
<keyword evidence="1" id="KW-0472">Membrane</keyword>
<feature type="transmembrane region" description="Helical" evidence="1">
    <location>
        <begin position="12"/>
        <end position="31"/>
    </location>
</feature>
<feature type="transmembrane region" description="Helical" evidence="1">
    <location>
        <begin position="157"/>
        <end position="174"/>
    </location>
</feature>
<keyword evidence="1" id="KW-0812">Transmembrane</keyword>
<keyword evidence="1" id="KW-1133">Transmembrane helix</keyword>
<evidence type="ECO:0000313" key="2">
    <source>
        <dbReference type="EMBL" id="SOD65756.1"/>
    </source>
</evidence>
<evidence type="ECO:0000256" key="1">
    <source>
        <dbReference type="SAM" id="Phobius"/>
    </source>
</evidence>
<organism evidence="2 3">
    <name type="scientific">Alysiella filiformis DSM 16848</name>
    <dbReference type="NCBI Taxonomy" id="1120981"/>
    <lineage>
        <taxon>Bacteria</taxon>
        <taxon>Pseudomonadati</taxon>
        <taxon>Pseudomonadota</taxon>
        <taxon>Betaproteobacteria</taxon>
        <taxon>Neisseriales</taxon>
        <taxon>Neisseriaceae</taxon>
        <taxon>Alysiella</taxon>
    </lineage>
</organism>
<dbReference type="OrthoDB" id="9888049at2"/>
<evidence type="ECO:0000313" key="3">
    <source>
        <dbReference type="Proteomes" id="UP000219669"/>
    </source>
</evidence>
<protein>
    <submittedName>
        <fullName evidence="2">Uncharacterized protein</fullName>
    </submittedName>
</protein>
<reference evidence="2 3" key="1">
    <citation type="submission" date="2017-09" db="EMBL/GenBank/DDBJ databases">
        <authorList>
            <person name="Ehlers B."/>
            <person name="Leendertz F.H."/>
        </authorList>
    </citation>
    <scope>NUCLEOTIDE SEQUENCE [LARGE SCALE GENOMIC DNA]</scope>
    <source>
        <strain evidence="2 3">DSM 16848</strain>
    </source>
</reference>